<dbReference type="InterPro" id="IPR036388">
    <property type="entry name" value="WH-like_DNA-bd_sf"/>
</dbReference>
<dbReference type="PROSITE" id="PS51078">
    <property type="entry name" value="ICLR_ED"/>
    <property type="match status" value="1"/>
</dbReference>
<evidence type="ECO:0000313" key="7">
    <source>
        <dbReference type="Proteomes" id="UP000486534"/>
    </source>
</evidence>
<evidence type="ECO:0000259" key="4">
    <source>
        <dbReference type="PROSITE" id="PS51077"/>
    </source>
</evidence>
<dbReference type="InterPro" id="IPR029016">
    <property type="entry name" value="GAF-like_dom_sf"/>
</dbReference>
<dbReference type="SUPFAM" id="SSF55781">
    <property type="entry name" value="GAF domain-like"/>
    <property type="match status" value="1"/>
</dbReference>
<accession>A0A7X1PKZ6</accession>
<dbReference type="PANTHER" id="PTHR30136:SF35">
    <property type="entry name" value="HTH-TYPE TRANSCRIPTIONAL REGULATOR RV1719"/>
    <property type="match status" value="1"/>
</dbReference>
<keyword evidence="1" id="KW-0805">Transcription regulation</keyword>
<dbReference type="PANTHER" id="PTHR30136">
    <property type="entry name" value="HELIX-TURN-HELIX TRANSCRIPTIONAL REGULATOR, ICLR FAMILY"/>
    <property type="match status" value="1"/>
</dbReference>
<comment type="caution">
    <text evidence="6">The sequence shown here is derived from an EMBL/GenBank/DDBJ whole genome shotgun (WGS) entry which is preliminary data.</text>
</comment>
<feature type="domain" description="IclR-ED" evidence="5">
    <location>
        <begin position="73"/>
        <end position="257"/>
    </location>
</feature>
<name>A0A7X1PKZ6_9PSED</name>
<evidence type="ECO:0000256" key="3">
    <source>
        <dbReference type="ARBA" id="ARBA00023163"/>
    </source>
</evidence>
<dbReference type="GO" id="GO:0045892">
    <property type="term" value="P:negative regulation of DNA-templated transcription"/>
    <property type="evidence" value="ECO:0007669"/>
    <property type="project" value="TreeGrafter"/>
</dbReference>
<dbReference type="AlphaFoldDB" id="A0A7X1PKZ6"/>
<dbReference type="Pfam" id="PF01614">
    <property type="entry name" value="IclR_C"/>
    <property type="match status" value="1"/>
</dbReference>
<dbReference type="InterPro" id="IPR014757">
    <property type="entry name" value="Tscrpt_reg_IclR_C"/>
</dbReference>
<dbReference type="SUPFAM" id="SSF46785">
    <property type="entry name" value="Winged helix' DNA-binding domain"/>
    <property type="match status" value="1"/>
</dbReference>
<dbReference type="GO" id="GO:0003677">
    <property type="term" value="F:DNA binding"/>
    <property type="evidence" value="ECO:0007669"/>
    <property type="project" value="UniProtKB-KW"/>
</dbReference>
<dbReference type="InterPro" id="IPR036390">
    <property type="entry name" value="WH_DNA-bd_sf"/>
</dbReference>
<dbReference type="PROSITE" id="PS51077">
    <property type="entry name" value="HTH_ICLR"/>
    <property type="match status" value="1"/>
</dbReference>
<sequence>MASKLESAGVRSVERALAIVELLGQHQALGLEELHYLTGLPKATVSRLLLTLQEQGWIYRGLSDRRYCLSARSLFGDSRQRFKRQLAERAGPWLLELSARTGLVSDLSSFDGEQLEVLESVVPEVLRKRYPSSSSRVVGQHASLFHSAMGKACLGALPWAEVERLAAREAEPIEAWLQPSVQFQHEGFGQRTEGYWEYPVRLPFLIRAVALPLQVDGRVVGSIALHWPQDLSCVEQVRHQYLGLLAETVGQLQKTFA</sequence>
<keyword evidence="3" id="KW-0804">Transcription</keyword>
<reference evidence="6 7" key="1">
    <citation type="submission" date="2019-10" db="EMBL/GenBank/DDBJ databases">
        <title>Pseudomonas dajingensis sp. nov., isolated from the profound head ulcers of farmed Murray cod (Maccullochella peelii peelii).</title>
        <authorList>
            <person name="Liu Y."/>
        </authorList>
    </citation>
    <scope>NUCLEOTIDE SEQUENCE [LARGE SCALE GENOMIC DNA]</scope>
    <source>
        <strain evidence="6 7">MC042</strain>
    </source>
</reference>
<dbReference type="InterPro" id="IPR005471">
    <property type="entry name" value="Tscrpt_reg_IclR_N"/>
</dbReference>
<dbReference type="RefSeq" id="WP_152896845.1">
    <property type="nucleotide sequence ID" value="NZ_WHUV01000001.1"/>
</dbReference>
<dbReference type="InterPro" id="IPR050707">
    <property type="entry name" value="HTH_MetabolicPath_Reg"/>
</dbReference>
<dbReference type="GO" id="GO:0003700">
    <property type="term" value="F:DNA-binding transcription factor activity"/>
    <property type="evidence" value="ECO:0007669"/>
    <property type="project" value="TreeGrafter"/>
</dbReference>
<evidence type="ECO:0000256" key="2">
    <source>
        <dbReference type="ARBA" id="ARBA00023125"/>
    </source>
</evidence>
<evidence type="ECO:0000313" key="6">
    <source>
        <dbReference type="EMBL" id="MQA52743.1"/>
    </source>
</evidence>
<dbReference type="EMBL" id="WHUV01000001">
    <property type="protein sequence ID" value="MQA52743.1"/>
    <property type="molecule type" value="Genomic_DNA"/>
</dbReference>
<protein>
    <submittedName>
        <fullName evidence="6">Helix-turn-helix domain-containing protein</fullName>
    </submittedName>
</protein>
<gene>
    <name evidence="6" type="ORF">GDH07_05305</name>
</gene>
<dbReference type="Gene3D" id="3.30.450.40">
    <property type="match status" value="1"/>
</dbReference>
<dbReference type="Pfam" id="PF09339">
    <property type="entry name" value="HTH_IclR"/>
    <property type="match status" value="1"/>
</dbReference>
<dbReference type="SMART" id="SM00346">
    <property type="entry name" value="HTH_ICLR"/>
    <property type="match status" value="1"/>
</dbReference>
<dbReference type="Gene3D" id="1.10.10.10">
    <property type="entry name" value="Winged helix-like DNA-binding domain superfamily/Winged helix DNA-binding domain"/>
    <property type="match status" value="1"/>
</dbReference>
<dbReference type="Proteomes" id="UP000486534">
    <property type="component" value="Unassembled WGS sequence"/>
</dbReference>
<organism evidence="6 7">
    <name type="scientific">Pseudomonas piscis</name>
    <dbReference type="NCBI Taxonomy" id="2614538"/>
    <lineage>
        <taxon>Bacteria</taxon>
        <taxon>Pseudomonadati</taxon>
        <taxon>Pseudomonadota</taxon>
        <taxon>Gammaproteobacteria</taxon>
        <taxon>Pseudomonadales</taxon>
        <taxon>Pseudomonadaceae</taxon>
        <taxon>Pseudomonas</taxon>
    </lineage>
</organism>
<keyword evidence="2" id="KW-0238">DNA-binding</keyword>
<feature type="domain" description="HTH iclR-type" evidence="4">
    <location>
        <begin position="10"/>
        <end position="71"/>
    </location>
</feature>
<evidence type="ECO:0000256" key="1">
    <source>
        <dbReference type="ARBA" id="ARBA00023015"/>
    </source>
</evidence>
<evidence type="ECO:0000259" key="5">
    <source>
        <dbReference type="PROSITE" id="PS51078"/>
    </source>
</evidence>
<proteinExistence type="predicted"/>